<evidence type="ECO:0000313" key="2">
    <source>
        <dbReference type="EMBL" id="SUZ69224.1"/>
    </source>
</evidence>
<proteinExistence type="predicted"/>
<gene>
    <name evidence="2" type="ORF">METZ01_LOCUS22078</name>
</gene>
<protein>
    <submittedName>
        <fullName evidence="2">Uncharacterized protein</fullName>
    </submittedName>
</protein>
<organism evidence="2">
    <name type="scientific">marine metagenome</name>
    <dbReference type="NCBI Taxonomy" id="408172"/>
    <lineage>
        <taxon>unclassified sequences</taxon>
        <taxon>metagenomes</taxon>
        <taxon>ecological metagenomes</taxon>
    </lineage>
</organism>
<accession>A0A381PRI4</accession>
<name>A0A381PRI4_9ZZZZ</name>
<sequence length="41" mass="4591">MTQVLGHAELAANPEEQGDYQSDQGPGHIPWPGLRKQLKHR</sequence>
<evidence type="ECO:0000256" key="1">
    <source>
        <dbReference type="SAM" id="MobiDB-lite"/>
    </source>
</evidence>
<feature type="region of interest" description="Disordered" evidence="1">
    <location>
        <begin position="1"/>
        <end position="41"/>
    </location>
</feature>
<dbReference type="EMBL" id="UINC01001056">
    <property type="protein sequence ID" value="SUZ69224.1"/>
    <property type="molecule type" value="Genomic_DNA"/>
</dbReference>
<reference evidence="2" key="1">
    <citation type="submission" date="2018-05" db="EMBL/GenBank/DDBJ databases">
        <authorList>
            <person name="Lanie J.A."/>
            <person name="Ng W.-L."/>
            <person name="Kazmierczak K.M."/>
            <person name="Andrzejewski T.M."/>
            <person name="Davidsen T.M."/>
            <person name="Wayne K.J."/>
            <person name="Tettelin H."/>
            <person name="Glass J.I."/>
            <person name="Rusch D."/>
            <person name="Podicherti R."/>
            <person name="Tsui H.-C.T."/>
            <person name="Winkler M.E."/>
        </authorList>
    </citation>
    <scope>NUCLEOTIDE SEQUENCE</scope>
</reference>
<dbReference type="AlphaFoldDB" id="A0A381PRI4"/>